<dbReference type="KEGG" id="hvo:HVO_B0106"/>
<dbReference type="HOGENOM" id="CLU_558543_0_0_2"/>
<evidence type="ECO:0000313" key="2">
    <source>
        <dbReference type="EMBL" id="ADE01369.1"/>
    </source>
</evidence>
<dbReference type="EnsemblBacteria" id="ADE01369">
    <property type="protein sequence ID" value="ADE01369"/>
    <property type="gene ID" value="HVO_B0106"/>
</dbReference>
<dbReference type="InterPro" id="IPR006059">
    <property type="entry name" value="SBP"/>
</dbReference>
<dbReference type="eggNOG" id="arCOG00151">
    <property type="taxonomic scope" value="Archaea"/>
</dbReference>
<reference evidence="2 3" key="1">
    <citation type="journal article" date="2010" name="PLoS ONE">
        <title>The complete genome sequence of Haloferax volcanii DS2, a model archaeon.</title>
        <authorList>
            <person name="Hartman A.L."/>
            <person name="Norais C."/>
            <person name="Badger J.H."/>
            <person name="Delmas S."/>
            <person name="Haldenby S."/>
            <person name="Madupu R."/>
            <person name="Robinson J."/>
            <person name="Khouri H."/>
            <person name="Ren Q."/>
            <person name="Lowe T.M."/>
            <person name="Maupin-Furlow J."/>
            <person name="Pohlschroder M."/>
            <person name="Daniels C."/>
            <person name="Pfeiffer F."/>
            <person name="Allers T."/>
            <person name="Eisen J.A."/>
        </authorList>
    </citation>
    <scope>NUCLEOTIDE SEQUENCE [LARGE SCALE GENOMIC DNA]</scope>
    <source>
        <strain evidence="3">ATCC 29605 / DSM 3757 / JCM 8879 / NBRC 14742 / NCIMB 2012 / VKM B-1768 / DS2</strain>
    </source>
</reference>
<organism evidence="2 3">
    <name type="scientific">Haloferax volcanii (strain ATCC 29605 / DSM 3757 / JCM 8879 / NBRC 14742 / NCIMB 2012 / VKM B-1768 / DS2)</name>
    <name type="common">Halobacterium volcanii</name>
    <dbReference type="NCBI Taxonomy" id="309800"/>
    <lineage>
        <taxon>Archaea</taxon>
        <taxon>Methanobacteriati</taxon>
        <taxon>Methanobacteriota</taxon>
        <taxon>Stenosarchaea group</taxon>
        <taxon>Halobacteria</taxon>
        <taxon>Halobacteriales</taxon>
        <taxon>Haloferacaceae</taxon>
        <taxon>Haloferax</taxon>
    </lineage>
</organism>
<dbReference type="PaxDb" id="309800-C498_01230"/>
<geneLocation type="plasmid" evidence="2 3">
    <name>pHV3</name>
</geneLocation>
<name>D4GPA8_HALVD</name>
<gene>
    <name evidence="2" type="primary">rhcG</name>
    <name evidence="2" type="synonym">tsgA8</name>
    <name evidence="2" type="ordered locus">HVO_B0106</name>
</gene>
<feature type="region of interest" description="Disordered" evidence="1">
    <location>
        <begin position="37"/>
        <end position="56"/>
    </location>
</feature>
<dbReference type="SUPFAM" id="SSF53850">
    <property type="entry name" value="Periplasmic binding protein-like II"/>
    <property type="match status" value="1"/>
</dbReference>
<dbReference type="InterPro" id="IPR050490">
    <property type="entry name" value="Bact_solute-bd_prot1"/>
</dbReference>
<dbReference type="Pfam" id="PF01547">
    <property type="entry name" value="SBP_bac_1"/>
    <property type="match status" value="1"/>
</dbReference>
<keyword evidence="3" id="KW-1185">Reference proteome</keyword>
<dbReference type="AlphaFoldDB" id="D4GPA8"/>
<dbReference type="Gene3D" id="3.40.190.10">
    <property type="entry name" value="Periplasmic binding protein-like II"/>
    <property type="match status" value="1"/>
</dbReference>
<keyword evidence="2" id="KW-0614">Plasmid</keyword>
<dbReference type="Proteomes" id="UP000008243">
    <property type="component" value="Plasmid pHV3"/>
</dbReference>
<evidence type="ECO:0000313" key="3">
    <source>
        <dbReference type="Proteomes" id="UP000008243"/>
    </source>
</evidence>
<evidence type="ECO:0000256" key="1">
    <source>
        <dbReference type="SAM" id="MobiDB-lite"/>
    </source>
</evidence>
<dbReference type="PANTHER" id="PTHR43649">
    <property type="entry name" value="ARABINOSE-BINDING PROTEIN-RELATED"/>
    <property type="match status" value="1"/>
</dbReference>
<dbReference type="PANTHER" id="PTHR43649:SF12">
    <property type="entry name" value="DIACETYLCHITOBIOSE BINDING PROTEIN DASA"/>
    <property type="match status" value="1"/>
</dbReference>
<dbReference type="EMBL" id="CP001953">
    <property type="protein sequence ID" value="ADE01369.1"/>
    <property type="molecule type" value="Genomic_DNA"/>
</dbReference>
<protein>
    <submittedName>
        <fullName evidence="2">ABC-type transport system periplasmic substrate-binding protein (Substrate L-rhamnose)</fullName>
    </submittedName>
</protein>
<sequence>MTDSGSQNRLSRRRYVTGLGAGLTAALAGCMGGGNGGGSGSDGGSDGGGSGGGGGDSGSQSLDFWLFGGIPAEREYISNHYSSYSDHDVTYQHQEWGQKYQIIASAAANNNLPDVMAGQTQQIPDYVGASAIQPLDQEQFADQLEEINSRFIQANVDTQIYDSLGDTEGERQWGLPGGYADLGPFVDIRTDYLEQTSFDSPPRNWEELIQLGEEMQELDEVSAAITAPGTDFGLTTGYFIGFVYANGGRYFDPETLEATVDQPGFVDAVRLYQDIAEAGLFPDSMAENDHIGAGRLLREGESGIFITYSHANAVYQTTGAPQAWLDGEGHTVTRAPLPDSPSGSFEPRDLLLQNAQGFMLGNGTDSEAELQAAFDFTEWWNSEEQLAPWTYDAENDVGIRGRVPTLESAFEDPSDLFRSQFGDLVTLYENDDLFTRTSRFPSFSGIASVQSIINTEVIQPVVLGNATAEEACSAANESVQEVIDEELA</sequence>
<accession>D4GPA8</accession>
<proteinExistence type="predicted"/>